<keyword evidence="5 11" id="KW-0812">Transmembrane</keyword>
<organism evidence="13 14">
    <name type="scientific">Microvirga tunisiensis</name>
    <dbReference type="NCBI Taxonomy" id="2108360"/>
    <lineage>
        <taxon>Bacteria</taxon>
        <taxon>Pseudomonadati</taxon>
        <taxon>Pseudomonadota</taxon>
        <taxon>Alphaproteobacteria</taxon>
        <taxon>Hyphomicrobiales</taxon>
        <taxon>Methylobacteriaceae</taxon>
        <taxon>Microvirga</taxon>
    </lineage>
</organism>
<dbReference type="InterPro" id="IPR052156">
    <property type="entry name" value="BCAA_Transport_ATP-bd_LivF"/>
</dbReference>
<dbReference type="PANTHER" id="PTHR43820">
    <property type="entry name" value="HIGH-AFFINITY BRANCHED-CHAIN AMINO ACID TRANSPORT ATP-BINDING PROTEIN LIVF"/>
    <property type="match status" value="1"/>
</dbReference>
<feature type="transmembrane region" description="Helical" evidence="11">
    <location>
        <begin position="6"/>
        <end position="23"/>
    </location>
</feature>
<dbReference type="GO" id="GO:0015658">
    <property type="term" value="F:branched-chain amino acid transmembrane transporter activity"/>
    <property type="evidence" value="ECO:0007669"/>
    <property type="project" value="InterPro"/>
</dbReference>
<feature type="transmembrane region" description="Helical" evidence="11">
    <location>
        <begin position="208"/>
        <end position="227"/>
    </location>
</feature>
<evidence type="ECO:0000313" key="13">
    <source>
        <dbReference type="EMBL" id="MPR26429.1"/>
    </source>
</evidence>
<dbReference type="EMBL" id="VOSK01000049">
    <property type="protein sequence ID" value="MPR26429.1"/>
    <property type="molecule type" value="Genomic_DNA"/>
</dbReference>
<comment type="similarity">
    <text evidence="2">Belongs to the ABC transporter superfamily.</text>
</comment>
<dbReference type="InterPro" id="IPR001851">
    <property type="entry name" value="ABC_transp_permease"/>
</dbReference>
<keyword evidence="3" id="KW-0813">Transport</keyword>
<accession>A0A5N7MJ51</accession>
<keyword evidence="6" id="KW-0547">Nucleotide-binding</keyword>
<evidence type="ECO:0000256" key="7">
    <source>
        <dbReference type="ARBA" id="ARBA00022840"/>
    </source>
</evidence>
<dbReference type="InterPro" id="IPR017871">
    <property type="entry name" value="ABC_transporter-like_CS"/>
</dbReference>
<dbReference type="Proteomes" id="UP000403266">
    <property type="component" value="Unassembled WGS sequence"/>
</dbReference>
<reference evidence="13 14" key="1">
    <citation type="journal article" date="2019" name="Syst. Appl. Microbiol.">
        <title>Microvirga tunisiensis sp. nov., a root nodule symbiotic bacterium isolated from Lupinus micranthus and L. luteus grown in Northern Tunisia.</title>
        <authorList>
            <person name="Msaddak A."/>
            <person name="Rejili M."/>
            <person name="Duran D."/>
            <person name="Mars M."/>
            <person name="Palacios J.M."/>
            <person name="Ruiz-Argueso T."/>
            <person name="Rey L."/>
            <person name="Imperial J."/>
        </authorList>
    </citation>
    <scope>NUCLEOTIDE SEQUENCE [LARGE SCALE GENOMIC DNA]</scope>
    <source>
        <strain evidence="13 14">Lmie10</strain>
    </source>
</reference>
<gene>
    <name evidence="13" type="ORF">FS320_14655</name>
</gene>
<dbReference type="InterPro" id="IPR003439">
    <property type="entry name" value="ABC_transporter-like_ATP-bd"/>
</dbReference>
<dbReference type="Gene3D" id="3.40.50.300">
    <property type="entry name" value="P-loop containing nucleotide triphosphate hydrolases"/>
    <property type="match status" value="2"/>
</dbReference>
<keyword evidence="14" id="KW-1185">Reference proteome</keyword>
<evidence type="ECO:0000256" key="1">
    <source>
        <dbReference type="ARBA" id="ARBA00004651"/>
    </source>
</evidence>
<feature type="domain" description="ABC transporter" evidence="12">
    <location>
        <begin position="607"/>
        <end position="838"/>
    </location>
</feature>
<evidence type="ECO:0000313" key="14">
    <source>
        <dbReference type="Proteomes" id="UP000403266"/>
    </source>
</evidence>
<dbReference type="CDD" id="cd06581">
    <property type="entry name" value="TM_PBP1_LivM_like"/>
    <property type="match status" value="1"/>
</dbReference>
<evidence type="ECO:0000256" key="2">
    <source>
        <dbReference type="ARBA" id="ARBA00005417"/>
    </source>
</evidence>
<proteinExistence type="inferred from homology"/>
<dbReference type="AlphaFoldDB" id="A0A5N7MJ51"/>
<dbReference type="RefSeq" id="WP_152712605.1">
    <property type="nucleotide sequence ID" value="NZ_VOSJ01000050.1"/>
</dbReference>
<dbReference type="InterPro" id="IPR043428">
    <property type="entry name" value="LivM-like"/>
</dbReference>
<feature type="transmembrane region" description="Helical" evidence="11">
    <location>
        <begin position="77"/>
        <end position="103"/>
    </location>
</feature>
<evidence type="ECO:0000256" key="5">
    <source>
        <dbReference type="ARBA" id="ARBA00022692"/>
    </source>
</evidence>
<feature type="transmembrane region" description="Helical" evidence="11">
    <location>
        <begin position="157"/>
        <end position="175"/>
    </location>
</feature>
<dbReference type="CDD" id="cd03224">
    <property type="entry name" value="ABC_TM1139_LivF_branched"/>
    <property type="match status" value="1"/>
</dbReference>
<keyword evidence="10 11" id="KW-0472">Membrane</keyword>
<dbReference type="GO" id="GO:0016887">
    <property type="term" value="F:ATP hydrolysis activity"/>
    <property type="evidence" value="ECO:0007669"/>
    <property type="project" value="InterPro"/>
</dbReference>
<dbReference type="OrthoDB" id="9805029at2"/>
<evidence type="ECO:0000259" key="12">
    <source>
        <dbReference type="PROSITE" id="PS50893"/>
    </source>
</evidence>
<dbReference type="SMART" id="SM00382">
    <property type="entry name" value="AAA"/>
    <property type="match status" value="2"/>
</dbReference>
<comment type="caution">
    <text evidence="13">The sequence shown here is derived from an EMBL/GenBank/DDBJ whole genome shotgun (WGS) entry which is preliminary data.</text>
</comment>
<dbReference type="PROSITE" id="PS50893">
    <property type="entry name" value="ABC_TRANSPORTER_2"/>
    <property type="match status" value="2"/>
</dbReference>
<name>A0A5N7MJ51_9HYPH</name>
<sequence>MRKEYWPLLIAALALAVLPFVLDPLGLPLRSSIDVVLFAIACLGLNVLVGYTGLVSFGHGAWFGLGAYAAALSQLNWFPGGVILPALFAIVFIGAASFLLGALILRRRGVYFSLLTLALTAMLFAIAYRWTALTGGESGLGGVVRANTLGLNLGSDWTYYWVVATVGLVVCFLLVRFHNSPIGSVLVAIRENEQRARFLGYPTNRYKLVGFVVSATVVGLAGVLSVFNHRFASAEPLSVAFSGELIAMVVIGGMRSFLGPALGALFYILFREFLSIWTPHWLFYFGILFVGFIMLSPTGLVGVAQRIMAPFRPKVTEEAAMAGRTLTDEPLPSFLRPPDHMDGVILEARGIAKSFGALKAVQGVNIAVRDRSLHALIGPNGAGKTTAFNLISGFYTPDEGNILLKGQSIASLSPEAITHAGIGRSFQITNLFPALSVEENLRLAVQARHPRRFDPWTHARLIDQIETETSAVVRYLGVAGIEHAEAGELSYGGQRLLDMGLALATKPRVLLLDEPLAGLAAAERQRIGDIIKRISSDVPMLLVEHDIDRVFQIADAITVMNEGQVLVDGTVEDARLSPRVQEIYIGSGAATVAAKPRESAVEPAMLLTASHINTFYGKSHVLVDVSFDVHQHEIVALLGRNGAGKSTLLKTLTGISRPASGSITLDGHEIAGRPSHEIARLGIGYVPQGRGLFAGMTVGQNLELGRLKRETGHGVRWNLDRIFEYFPRIRERIDTPADFLSGGEQQMVAVARALSGDVKVLLLDEPFEGLAPTIVEQLFESFDKLRHEVSIIIVDHHLDLALALSDRTVALERGRVIHKGLSKDLRDDLALRRKVLWL</sequence>
<evidence type="ECO:0000256" key="8">
    <source>
        <dbReference type="ARBA" id="ARBA00022970"/>
    </source>
</evidence>
<dbReference type="InterPro" id="IPR027417">
    <property type="entry name" value="P-loop_NTPase"/>
</dbReference>
<evidence type="ECO:0000256" key="4">
    <source>
        <dbReference type="ARBA" id="ARBA00022475"/>
    </source>
</evidence>
<feature type="transmembrane region" description="Helical" evidence="11">
    <location>
        <begin position="247"/>
        <end position="270"/>
    </location>
</feature>
<dbReference type="PROSITE" id="PS00211">
    <property type="entry name" value="ABC_TRANSPORTER_1"/>
    <property type="match status" value="1"/>
</dbReference>
<evidence type="ECO:0000256" key="11">
    <source>
        <dbReference type="SAM" id="Phobius"/>
    </source>
</evidence>
<dbReference type="GO" id="GO:0005524">
    <property type="term" value="F:ATP binding"/>
    <property type="evidence" value="ECO:0007669"/>
    <property type="project" value="UniProtKB-KW"/>
</dbReference>
<keyword evidence="9 11" id="KW-1133">Transmembrane helix</keyword>
<dbReference type="GO" id="GO:0015807">
    <property type="term" value="P:L-amino acid transport"/>
    <property type="evidence" value="ECO:0007669"/>
    <property type="project" value="TreeGrafter"/>
</dbReference>
<evidence type="ECO:0000256" key="10">
    <source>
        <dbReference type="ARBA" id="ARBA00023136"/>
    </source>
</evidence>
<dbReference type="SUPFAM" id="SSF52540">
    <property type="entry name" value="P-loop containing nucleoside triphosphate hydrolases"/>
    <property type="match status" value="2"/>
</dbReference>
<keyword evidence="8" id="KW-0029">Amino-acid transport</keyword>
<dbReference type="PANTHER" id="PTHR43820:SF4">
    <property type="entry name" value="HIGH-AFFINITY BRANCHED-CHAIN AMINO ACID TRANSPORT ATP-BINDING PROTEIN LIVF"/>
    <property type="match status" value="1"/>
</dbReference>
<evidence type="ECO:0000256" key="6">
    <source>
        <dbReference type="ARBA" id="ARBA00022741"/>
    </source>
</evidence>
<feature type="transmembrane region" description="Helical" evidence="11">
    <location>
        <begin position="35"/>
        <end position="57"/>
    </location>
</feature>
<comment type="subcellular location">
    <subcellularLocation>
        <location evidence="1">Cell membrane</location>
        <topology evidence="1">Multi-pass membrane protein</topology>
    </subcellularLocation>
</comment>
<keyword evidence="7 13" id="KW-0067">ATP-binding</keyword>
<feature type="transmembrane region" description="Helical" evidence="11">
    <location>
        <begin position="110"/>
        <end position="130"/>
    </location>
</feature>
<evidence type="ECO:0000256" key="9">
    <source>
        <dbReference type="ARBA" id="ARBA00022989"/>
    </source>
</evidence>
<feature type="domain" description="ABC transporter" evidence="12">
    <location>
        <begin position="346"/>
        <end position="587"/>
    </location>
</feature>
<dbReference type="GO" id="GO:0005886">
    <property type="term" value="C:plasma membrane"/>
    <property type="evidence" value="ECO:0007669"/>
    <property type="project" value="UniProtKB-SubCell"/>
</dbReference>
<feature type="transmembrane region" description="Helical" evidence="11">
    <location>
        <begin position="282"/>
        <end position="304"/>
    </location>
</feature>
<protein>
    <submittedName>
        <fullName evidence="13">ATP-binding cassette domain-containing protein</fullName>
    </submittedName>
</protein>
<dbReference type="Pfam" id="PF02653">
    <property type="entry name" value="BPD_transp_2"/>
    <property type="match status" value="1"/>
</dbReference>
<dbReference type="InterPro" id="IPR003593">
    <property type="entry name" value="AAA+_ATPase"/>
</dbReference>
<dbReference type="Pfam" id="PF00005">
    <property type="entry name" value="ABC_tran"/>
    <property type="match status" value="2"/>
</dbReference>
<dbReference type="CDD" id="cd03219">
    <property type="entry name" value="ABC_Mj1267_LivG_branched"/>
    <property type="match status" value="1"/>
</dbReference>
<keyword evidence="4" id="KW-1003">Cell membrane</keyword>
<evidence type="ECO:0000256" key="3">
    <source>
        <dbReference type="ARBA" id="ARBA00022448"/>
    </source>
</evidence>